<name>A0A066YWE0_9ACTN</name>
<dbReference type="OrthoDB" id="3359274at2"/>
<dbReference type="PATRIC" id="fig|1348663.4.peg.5733"/>
<protein>
    <submittedName>
        <fullName evidence="1">Uncharacterized protein</fullName>
    </submittedName>
</protein>
<keyword evidence="2" id="KW-1185">Reference proteome</keyword>
<reference evidence="1 2" key="1">
    <citation type="submission" date="2014-05" db="EMBL/GenBank/DDBJ databases">
        <title>Draft Genome Sequence of Kitasatospora cheerisanensis KCTC 2395.</title>
        <authorList>
            <person name="Nam D.H."/>
        </authorList>
    </citation>
    <scope>NUCLEOTIDE SEQUENCE [LARGE SCALE GENOMIC DNA]</scope>
    <source>
        <strain evidence="1 2">KCTC 2395</strain>
    </source>
</reference>
<dbReference type="HOGENOM" id="CLU_1452650_0_0_11"/>
<evidence type="ECO:0000313" key="1">
    <source>
        <dbReference type="EMBL" id="KDN82421.1"/>
    </source>
</evidence>
<dbReference type="Proteomes" id="UP000027178">
    <property type="component" value="Unassembled WGS sequence"/>
</dbReference>
<proteinExistence type="predicted"/>
<dbReference type="RefSeq" id="WP_035867512.1">
    <property type="nucleotide sequence ID" value="NZ_KK853997.1"/>
</dbReference>
<organism evidence="1 2">
    <name type="scientific">Kitasatospora cheerisanensis KCTC 2395</name>
    <dbReference type="NCBI Taxonomy" id="1348663"/>
    <lineage>
        <taxon>Bacteria</taxon>
        <taxon>Bacillati</taxon>
        <taxon>Actinomycetota</taxon>
        <taxon>Actinomycetes</taxon>
        <taxon>Kitasatosporales</taxon>
        <taxon>Streptomycetaceae</taxon>
        <taxon>Kitasatospora</taxon>
    </lineage>
</organism>
<comment type="caution">
    <text evidence="1">The sequence shown here is derived from an EMBL/GenBank/DDBJ whole genome shotgun (WGS) entry which is preliminary data.</text>
</comment>
<gene>
    <name evidence="1" type="ORF">KCH_59280</name>
</gene>
<dbReference type="AlphaFoldDB" id="A0A066YWE0"/>
<accession>A0A066YWE0</accession>
<evidence type="ECO:0000313" key="2">
    <source>
        <dbReference type="Proteomes" id="UP000027178"/>
    </source>
</evidence>
<dbReference type="EMBL" id="JNBY01000112">
    <property type="protein sequence ID" value="KDN82421.1"/>
    <property type="molecule type" value="Genomic_DNA"/>
</dbReference>
<sequence>MSAEVPGIIDFQLYLLNTMDAPRELLHGALTVLRVDAATVDGRAEHASQLLRPRPGLAQELRAVLATAGTPGSAASGADGSAGPAYYSFAAWPELRFQVEFDPSGFALARAGFVRARAGSAPAEVAPWKFLTADLETGFDEVEEVDVWGHYETYTATDAATGERCFLRFGWGLLQEVGPVQPDGRG</sequence>